<organism evidence="3 4">
    <name type="scientific">Salipiger profundus</name>
    <dbReference type="NCBI Taxonomy" id="1229727"/>
    <lineage>
        <taxon>Bacteria</taxon>
        <taxon>Pseudomonadati</taxon>
        <taxon>Pseudomonadota</taxon>
        <taxon>Alphaproteobacteria</taxon>
        <taxon>Rhodobacterales</taxon>
        <taxon>Roseobacteraceae</taxon>
        <taxon>Salipiger</taxon>
    </lineage>
</organism>
<accession>A0A1U7D544</accession>
<sequence length="326" mass="35271">MPTHPASSVQVPRSSEQRGPDNMKGILLITLGFVCFGATDAMAKLLTTEFPPLQVVWMRQLGLFIGVMIMLAMRGGHVLRTRHPAVQVLRGVLTTCSATFFILTIRYVPLADATAVTFIAPFIITVIAGLFLGEPVGIRRWLAVVAGFVGMLIVMRPGMGVFHPAIFITVAAATAFAMRQVLSRVLSGDDGIATTVAYTSITSTALLTVPLAFVWQSPEVSWVWLVAPAMALCAALGEVFIIRALDVAQAVVVAPMQYSMIIWSTLYGFLLFADLPDVWTLVGCAIIVASGLYTLNRERIAARRAKNRARAEAAFEAEMAARTEEI</sequence>
<dbReference type="InterPro" id="IPR037185">
    <property type="entry name" value="EmrE-like"/>
</dbReference>
<dbReference type="RefSeq" id="WP_017467511.1">
    <property type="nucleotide sequence ID" value="NZ_BMEW01000005.1"/>
</dbReference>
<dbReference type="AlphaFoldDB" id="A0A1U7D544"/>
<proteinExistence type="predicted"/>
<feature type="transmembrane region" description="Helical" evidence="1">
    <location>
        <begin position="161"/>
        <end position="179"/>
    </location>
</feature>
<feature type="transmembrane region" description="Helical" evidence="1">
    <location>
        <begin position="88"/>
        <end position="107"/>
    </location>
</feature>
<reference evidence="3 4" key="1">
    <citation type="submission" date="2016-03" db="EMBL/GenBank/DDBJ databases">
        <title>Deep-sea bacteria in the southern Pacific.</title>
        <authorList>
            <person name="Tang K."/>
        </authorList>
    </citation>
    <scope>NUCLEOTIDE SEQUENCE [LARGE SCALE GENOMIC DNA]</scope>
    <source>
        <strain evidence="3 4">JLT2016</strain>
    </source>
</reference>
<feature type="transmembrane region" description="Helical" evidence="1">
    <location>
        <begin position="138"/>
        <end position="155"/>
    </location>
</feature>
<feature type="transmembrane region" description="Helical" evidence="1">
    <location>
        <begin position="278"/>
        <end position="296"/>
    </location>
</feature>
<feature type="domain" description="EamA" evidence="2">
    <location>
        <begin position="23"/>
        <end position="155"/>
    </location>
</feature>
<evidence type="ECO:0000256" key="1">
    <source>
        <dbReference type="SAM" id="Phobius"/>
    </source>
</evidence>
<keyword evidence="1" id="KW-0472">Membrane</keyword>
<dbReference type="Proteomes" id="UP000186559">
    <property type="component" value="Chromosome"/>
</dbReference>
<evidence type="ECO:0000313" key="4">
    <source>
        <dbReference type="Proteomes" id="UP000186559"/>
    </source>
</evidence>
<feature type="transmembrane region" description="Helical" evidence="1">
    <location>
        <begin position="25"/>
        <end position="45"/>
    </location>
</feature>
<feature type="transmembrane region" description="Helical" evidence="1">
    <location>
        <begin position="57"/>
        <end position="76"/>
    </location>
</feature>
<evidence type="ECO:0000313" key="3">
    <source>
        <dbReference type="EMBL" id="APX23271.1"/>
    </source>
</evidence>
<feature type="transmembrane region" description="Helical" evidence="1">
    <location>
        <begin position="252"/>
        <end position="272"/>
    </location>
</feature>
<dbReference type="EMBL" id="CP014796">
    <property type="protein sequence ID" value="APX23271.1"/>
    <property type="molecule type" value="Genomic_DNA"/>
</dbReference>
<keyword evidence="1" id="KW-0812">Transmembrane</keyword>
<dbReference type="OrthoDB" id="7818056at2"/>
<keyword evidence="4" id="KW-1185">Reference proteome</keyword>
<gene>
    <name evidence="3" type="ORF">Ga0080559_TMP2475</name>
</gene>
<feature type="transmembrane region" description="Helical" evidence="1">
    <location>
        <begin position="191"/>
        <end position="215"/>
    </location>
</feature>
<feature type="transmembrane region" description="Helical" evidence="1">
    <location>
        <begin position="113"/>
        <end position="131"/>
    </location>
</feature>
<dbReference type="InterPro" id="IPR000620">
    <property type="entry name" value="EamA_dom"/>
</dbReference>
<keyword evidence="1" id="KW-1133">Transmembrane helix</keyword>
<name>A0A1U7D544_9RHOB</name>
<dbReference type="PANTHER" id="PTHR22911">
    <property type="entry name" value="ACYL-MALONYL CONDENSING ENZYME-RELATED"/>
    <property type="match status" value="1"/>
</dbReference>
<dbReference type="Gene3D" id="1.10.3730.20">
    <property type="match status" value="1"/>
</dbReference>
<evidence type="ECO:0000259" key="2">
    <source>
        <dbReference type="Pfam" id="PF00892"/>
    </source>
</evidence>
<dbReference type="SUPFAM" id="SSF103481">
    <property type="entry name" value="Multidrug resistance efflux transporter EmrE"/>
    <property type="match status" value="2"/>
</dbReference>
<dbReference type="KEGG" id="tpro:Ga0080559_TMP2475"/>
<dbReference type="Pfam" id="PF00892">
    <property type="entry name" value="EamA"/>
    <property type="match status" value="1"/>
</dbReference>
<protein>
    <submittedName>
        <fullName evidence="3">S-adenosylmethionine uptake transporter</fullName>
    </submittedName>
</protein>
<dbReference type="PANTHER" id="PTHR22911:SF103">
    <property type="entry name" value="BLR2811 PROTEIN"/>
    <property type="match status" value="1"/>
</dbReference>
<dbReference type="GO" id="GO:0016020">
    <property type="term" value="C:membrane"/>
    <property type="evidence" value="ECO:0007669"/>
    <property type="project" value="InterPro"/>
</dbReference>
<feature type="transmembrane region" description="Helical" evidence="1">
    <location>
        <begin position="221"/>
        <end position="245"/>
    </location>
</feature>